<keyword evidence="1" id="KW-0808">Transferase</keyword>
<sequence>MLRDVRVLDLSWVLGGPFGGQVLAQLGAEVIKVEPLTGDMARTIPPYFFNGESSFFLSVNRGKKSIALDLKTSEGLEVLYDLVKTSHAVIYGYAPSVPKKLGIDFESLKAINPKIVVAQLIGFHDEAPYADAPAFDLIVQAMSGYMSITGEAGGKPVRSGYQIADLAGGLYLSIACLGALLSAALTGKGRSIQISLLDCQLALLTWQAQNYFVSGDVPTAQGSRHPMIAPSETFMCADGKPLVISPTGEVFWQKFCAAIERPDLITDDRFATAGSRIQNVEVLAQVLSDVFKQKPRDEWADQLFQRRIPAAPVLDVAEALAQPLSLLRSMVESVTDSTDGNELPFLGNPFKFDDARPLEFPPHLGADTDEVLTRLCGYDKARLAQLKSKKAIFHKE</sequence>
<accession>A0A410GGF4</accession>
<dbReference type="OrthoDB" id="5294844at2"/>
<dbReference type="InterPro" id="IPR050483">
    <property type="entry name" value="CoA-transferase_III_domain"/>
</dbReference>
<dbReference type="InterPro" id="IPR044855">
    <property type="entry name" value="CoA-Trfase_III_dom3_sf"/>
</dbReference>
<evidence type="ECO:0000256" key="1">
    <source>
        <dbReference type="ARBA" id="ARBA00022679"/>
    </source>
</evidence>
<dbReference type="GO" id="GO:0008410">
    <property type="term" value="F:CoA-transferase activity"/>
    <property type="evidence" value="ECO:0007669"/>
    <property type="project" value="TreeGrafter"/>
</dbReference>
<name>A0A410GGF4_9BURK</name>
<proteinExistence type="predicted"/>
<dbReference type="PANTHER" id="PTHR48207:SF3">
    <property type="entry name" value="SUCCINATE--HYDROXYMETHYLGLUTARATE COA-TRANSFERASE"/>
    <property type="match status" value="1"/>
</dbReference>
<dbReference type="Gene3D" id="3.30.1540.10">
    <property type="entry name" value="formyl-coa transferase, domain 3"/>
    <property type="match status" value="1"/>
</dbReference>
<dbReference type="InterPro" id="IPR003673">
    <property type="entry name" value="CoA-Trfase_fam_III"/>
</dbReference>
<evidence type="ECO:0000313" key="3">
    <source>
        <dbReference type="Proteomes" id="UP000283474"/>
    </source>
</evidence>
<keyword evidence="3" id="KW-1185">Reference proteome</keyword>
<organism evidence="2 3">
    <name type="scientific">Pollutimonas thiosulfatoxidans</name>
    <dbReference type="NCBI Taxonomy" id="2028345"/>
    <lineage>
        <taxon>Bacteria</taxon>
        <taxon>Pseudomonadati</taxon>
        <taxon>Pseudomonadota</taxon>
        <taxon>Betaproteobacteria</taxon>
        <taxon>Burkholderiales</taxon>
        <taxon>Alcaligenaceae</taxon>
        <taxon>Pollutimonas</taxon>
    </lineage>
</organism>
<evidence type="ECO:0000313" key="2">
    <source>
        <dbReference type="EMBL" id="QAA95374.1"/>
    </source>
</evidence>
<dbReference type="SUPFAM" id="SSF89796">
    <property type="entry name" value="CoA-transferase family III (CaiB/BaiF)"/>
    <property type="match status" value="1"/>
</dbReference>
<dbReference type="PANTHER" id="PTHR48207">
    <property type="entry name" value="SUCCINATE--HYDROXYMETHYLGLUTARATE COA-TRANSFERASE"/>
    <property type="match status" value="1"/>
</dbReference>
<dbReference type="Proteomes" id="UP000283474">
    <property type="component" value="Chromosome"/>
</dbReference>
<reference evidence="2 3" key="1">
    <citation type="submission" date="2017-08" db="EMBL/GenBank/DDBJ databases">
        <authorList>
            <person name="Park S.-J."/>
            <person name="Kim H."/>
        </authorList>
    </citation>
    <scope>NUCLEOTIDE SEQUENCE [LARGE SCALE GENOMIC DNA]</scope>
    <source>
        <strain evidence="3">ye3</strain>
    </source>
</reference>
<dbReference type="InterPro" id="IPR023606">
    <property type="entry name" value="CoA-Trfase_III_dom_1_sf"/>
</dbReference>
<dbReference type="EMBL" id="CP022987">
    <property type="protein sequence ID" value="QAA95374.1"/>
    <property type="molecule type" value="Genomic_DNA"/>
</dbReference>
<dbReference type="Pfam" id="PF02515">
    <property type="entry name" value="CoA_transf_3"/>
    <property type="match status" value="1"/>
</dbReference>
<dbReference type="Gene3D" id="3.40.50.10540">
    <property type="entry name" value="Crotonobetainyl-coa:carnitine coa-transferase, domain 1"/>
    <property type="match status" value="1"/>
</dbReference>
<dbReference type="AlphaFoldDB" id="A0A410GGF4"/>
<dbReference type="KEGG" id="pus:CKA81_17010"/>
<gene>
    <name evidence="2" type="ORF">CKA81_17010</name>
</gene>
<protein>
    <submittedName>
        <fullName evidence="2">Carnitine dehydratase</fullName>
    </submittedName>
</protein>